<accession>A0A839ISF4</accession>
<dbReference type="EMBL" id="JACJFM010000012">
    <property type="protein sequence ID" value="MBB1487116.1"/>
    <property type="molecule type" value="Genomic_DNA"/>
</dbReference>
<evidence type="ECO:0000256" key="1">
    <source>
        <dbReference type="ARBA" id="ARBA00022679"/>
    </source>
</evidence>
<reference evidence="3 4" key="1">
    <citation type="submission" date="2020-08" db="EMBL/GenBank/DDBJ databases">
        <title>Oceanospirillum sp. nov. isolated from marine sediment.</title>
        <authorList>
            <person name="Ji X."/>
        </authorList>
    </citation>
    <scope>NUCLEOTIDE SEQUENCE [LARGE SCALE GENOMIC DNA]</scope>
    <source>
        <strain evidence="3 4">D5</strain>
    </source>
</reference>
<dbReference type="SMART" id="SM00672">
    <property type="entry name" value="CAP10"/>
    <property type="match status" value="1"/>
</dbReference>
<evidence type="ECO:0000313" key="3">
    <source>
        <dbReference type="EMBL" id="MBB1487116.1"/>
    </source>
</evidence>
<dbReference type="GO" id="GO:0016740">
    <property type="term" value="F:transferase activity"/>
    <property type="evidence" value="ECO:0007669"/>
    <property type="project" value="UniProtKB-KW"/>
</dbReference>
<dbReference type="Pfam" id="PF05686">
    <property type="entry name" value="Glyco_transf_90"/>
    <property type="match status" value="1"/>
</dbReference>
<dbReference type="AlphaFoldDB" id="A0A839ISF4"/>
<sequence length="322" mass="38026">MAKFTDRFDRQKNKISFYLTGLLQDACPDQLFARQLPDILNDLKPEESDYILDRVNYYNRLSQPFSLPDDAVRKSDFSSAKSKAYYYDMRRVVRYFPDDIRFSPMFGDIVEVPEQPHFLKSRPIARNNVPDNANSVLLKLNSVRHYYHLKDELAFEQKADRAVWRGKIYKQWRQTFVTRFHDHPLCDVGHVDTKKPDIPGLKAFMGIRDQLKYKYIISIEGNDVATNLKWIMASGSVAMMSQPKYETWFMEGRLEPGVHYIGLADELADLEEQLEYYNQHPDEVRQIIHNANQHFQQFMNHDRERLISLLVMKKYLELSGQI</sequence>
<dbReference type="RefSeq" id="WP_182808902.1">
    <property type="nucleotide sequence ID" value="NZ_JACJFM010000012.1"/>
</dbReference>
<dbReference type="PANTHER" id="PTHR12203">
    <property type="entry name" value="KDEL LYS-ASP-GLU-LEU CONTAINING - RELATED"/>
    <property type="match status" value="1"/>
</dbReference>
<evidence type="ECO:0000259" key="2">
    <source>
        <dbReference type="SMART" id="SM00672"/>
    </source>
</evidence>
<dbReference type="InterPro" id="IPR006598">
    <property type="entry name" value="CAP10"/>
</dbReference>
<gene>
    <name evidence="3" type="ORF">H4O21_10885</name>
</gene>
<feature type="domain" description="Glycosyl transferase CAP10" evidence="2">
    <location>
        <begin position="111"/>
        <end position="313"/>
    </location>
</feature>
<organism evidence="3 4">
    <name type="scientific">Oceanospirillum sediminis</name>
    <dbReference type="NCBI Taxonomy" id="2760088"/>
    <lineage>
        <taxon>Bacteria</taxon>
        <taxon>Pseudomonadati</taxon>
        <taxon>Pseudomonadota</taxon>
        <taxon>Gammaproteobacteria</taxon>
        <taxon>Oceanospirillales</taxon>
        <taxon>Oceanospirillaceae</taxon>
        <taxon>Oceanospirillum</taxon>
    </lineage>
</organism>
<keyword evidence="4" id="KW-1185">Reference proteome</keyword>
<comment type="caution">
    <text evidence="3">The sequence shown here is derived from an EMBL/GenBank/DDBJ whole genome shotgun (WGS) entry which is preliminary data.</text>
</comment>
<dbReference type="InterPro" id="IPR051091">
    <property type="entry name" value="O-Glucosyltr/Glycosyltrsf_90"/>
</dbReference>
<proteinExistence type="predicted"/>
<evidence type="ECO:0000313" key="4">
    <source>
        <dbReference type="Proteomes" id="UP000565262"/>
    </source>
</evidence>
<dbReference type="Proteomes" id="UP000565262">
    <property type="component" value="Unassembled WGS sequence"/>
</dbReference>
<dbReference type="PANTHER" id="PTHR12203:SF35">
    <property type="entry name" value="PROTEIN O-GLUCOSYLTRANSFERASE 1"/>
    <property type="match status" value="1"/>
</dbReference>
<name>A0A839ISF4_9GAMM</name>
<protein>
    <submittedName>
        <fullName evidence="3">Glycosyltransferase</fullName>
    </submittedName>
</protein>
<keyword evidence="1 3" id="KW-0808">Transferase</keyword>